<accession>A0ABV0T713</accession>
<comment type="caution">
    <text evidence="1">The sequence shown here is derived from an EMBL/GenBank/DDBJ whole genome shotgun (WGS) entry which is preliminary data.</text>
</comment>
<reference evidence="1 2" key="1">
    <citation type="submission" date="2021-06" db="EMBL/GenBank/DDBJ databases">
        <authorList>
            <person name="Palmer J.M."/>
        </authorList>
    </citation>
    <scope>NUCLEOTIDE SEQUENCE [LARGE SCALE GENOMIC DNA]</scope>
    <source>
        <strain evidence="2">if_2019</strain>
        <tissue evidence="1">Muscle</tissue>
    </source>
</reference>
<sequence length="81" mass="9016">MDFKDSFNTQNSDVYKDILSATKTNCQQHLSKDCSVTNLTLRSGSTIADFTLSSSSQGGTQVQLVTDEMLNQLAEKYPVRY</sequence>
<name>A0ABV0T713_9TELE</name>
<evidence type="ECO:0000313" key="2">
    <source>
        <dbReference type="Proteomes" id="UP001482620"/>
    </source>
</evidence>
<dbReference type="Proteomes" id="UP001482620">
    <property type="component" value="Unassembled WGS sequence"/>
</dbReference>
<evidence type="ECO:0000313" key="1">
    <source>
        <dbReference type="EMBL" id="MEQ2228647.1"/>
    </source>
</evidence>
<organism evidence="1 2">
    <name type="scientific">Ilyodon furcidens</name>
    <name type="common">goldbreast splitfin</name>
    <dbReference type="NCBI Taxonomy" id="33524"/>
    <lineage>
        <taxon>Eukaryota</taxon>
        <taxon>Metazoa</taxon>
        <taxon>Chordata</taxon>
        <taxon>Craniata</taxon>
        <taxon>Vertebrata</taxon>
        <taxon>Euteleostomi</taxon>
        <taxon>Actinopterygii</taxon>
        <taxon>Neopterygii</taxon>
        <taxon>Teleostei</taxon>
        <taxon>Neoteleostei</taxon>
        <taxon>Acanthomorphata</taxon>
        <taxon>Ovalentaria</taxon>
        <taxon>Atherinomorphae</taxon>
        <taxon>Cyprinodontiformes</taxon>
        <taxon>Goodeidae</taxon>
        <taxon>Ilyodon</taxon>
    </lineage>
</organism>
<dbReference type="EMBL" id="JAHRIQ010023983">
    <property type="protein sequence ID" value="MEQ2228647.1"/>
    <property type="molecule type" value="Genomic_DNA"/>
</dbReference>
<proteinExistence type="predicted"/>
<keyword evidence="2" id="KW-1185">Reference proteome</keyword>
<protein>
    <submittedName>
        <fullName evidence="1">Uncharacterized protein</fullName>
    </submittedName>
</protein>
<gene>
    <name evidence="1" type="ORF">ILYODFUR_010955</name>
</gene>